<organism evidence="1">
    <name type="scientific">Eucalyptus grandis</name>
    <name type="common">Flooded gum</name>
    <dbReference type="NCBI Taxonomy" id="71139"/>
    <lineage>
        <taxon>Eukaryota</taxon>
        <taxon>Viridiplantae</taxon>
        <taxon>Streptophyta</taxon>
        <taxon>Embryophyta</taxon>
        <taxon>Tracheophyta</taxon>
        <taxon>Spermatophyta</taxon>
        <taxon>Magnoliopsida</taxon>
        <taxon>eudicotyledons</taxon>
        <taxon>Gunneridae</taxon>
        <taxon>Pentapetalae</taxon>
        <taxon>rosids</taxon>
        <taxon>malvids</taxon>
        <taxon>Myrtales</taxon>
        <taxon>Myrtaceae</taxon>
        <taxon>Myrtoideae</taxon>
        <taxon>Eucalypteae</taxon>
        <taxon>Eucalyptus</taxon>
    </lineage>
</organism>
<name>A0A059A493_EUCGR</name>
<reference evidence="1" key="1">
    <citation type="submission" date="2013-07" db="EMBL/GenBank/DDBJ databases">
        <title>The genome of Eucalyptus grandis.</title>
        <authorList>
            <person name="Schmutz J."/>
            <person name="Hayes R."/>
            <person name="Myburg A."/>
            <person name="Tuskan G."/>
            <person name="Grattapaglia D."/>
            <person name="Rokhsar D.S."/>
        </authorList>
    </citation>
    <scope>NUCLEOTIDE SEQUENCE</scope>
    <source>
        <tissue evidence="1">Leaf extractions</tissue>
    </source>
</reference>
<gene>
    <name evidence="1" type="ORF">EUGRSUZ_K02169</name>
</gene>
<dbReference type="EMBL" id="KK198763">
    <property type="protein sequence ID" value="KCW48476.1"/>
    <property type="molecule type" value="Genomic_DNA"/>
</dbReference>
<proteinExistence type="predicted"/>
<evidence type="ECO:0000313" key="1">
    <source>
        <dbReference type="EMBL" id="KCW48476.1"/>
    </source>
</evidence>
<dbReference type="Gramene" id="KCW48476">
    <property type="protein sequence ID" value="KCW48476"/>
    <property type="gene ID" value="EUGRSUZ_K02169"/>
</dbReference>
<dbReference type="AlphaFoldDB" id="A0A059A493"/>
<accession>A0A059A493</accession>
<protein>
    <submittedName>
        <fullName evidence="1">Uncharacterized protein</fullName>
    </submittedName>
</protein>
<dbReference type="InParanoid" id="A0A059A493"/>
<sequence>MQRRQPPVSPNIQRYALKMYQPRGGFSALQSQWWIELSLSFVTPSTPACTHVSINAHLTIDRILSSCCLSFETCRASDKRDHEAMKWDSAGSRTIQKAPDGQAPPLHRPRIHSRLSEASSQVPLRHLWIQVTLKDVTTGKFKSGSSSDQSSVIGTCIGELLKSLA</sequence>